<dbReference type="InterPro" id="IPR036215">
    <property type="entry name" value="TM0957-like_sf"/>
</dbReference>
<protein>
    <submittedName>
        <fullName evidence="1">DUF2291 domain-containing protein</fullName>
    </submittedName>
</protein>
<dbReference type="Proteomes" id="UP001202248">
    <property type="component" value="Unassembled WGS sequence"/>
</dbReference>
<evidence type="ECO:0000313" key="2">
    <source>
        <dbReference type="Proteomes" id="UP001202248"/>
    </source>
</evidence>
<reference evidence="1 2" key="1">
    <citation type="submission" date="2022-02" db="EMBL/GenBank/DDBJ databases">
        <authorList>
            <person name="Min J."/>
        </authorList>
    </citation>
    <scope>NUCLEOTIDE SEQUENCE [LARGE SCALE GENOMIC DNA]</scope>
    <source>
        <strain evidence="1 2">GR10-1</strain>
    </source>
</reference>
<sequence>MQASKGEKFDAAAYVRSIWNDQLQKKLDSAIDISILRQSLQSGSDKAFDENTHALAIGNYRYALVKGIAVVDKVNQDDVTILIESQPNFKATLATEFVYGNALRDASGLIDLKAFPNTNDLNAVSEELNRMVRNKVVPSIKPLLKVGSKIEFTGAIELNKEHVRFDNIEIIPVRIKTVS</sequence>
<comment type="caution">
    <text evidence="1">The sequence shown here is derived from an EMBL/GenBank/DDBJ whole genome shotgun (WGS) entry which is preliminary data.</text>
</comment>
<evidence type="ECO:0000313" key="1">
    <source>
        <dbReference type="EMBL" id="MCH5597801.1"/>
    </source>
</evidence>
<proteinExistence type="predicted"/>
<dbReference type="InterPro" id="IPR014582">
    <property type="entry name" value="UCP033535_lipo"/>
</dbReference>
<organism evidence="1 2">
    <name type="scientific">Niabella ginsengisoli</name>
    <dbReference type="NCBI Taxonomy" id="522298"/>
    <lineage>
        <taxon>Bacteria</taxon>
        <taxon>Pseudomonadati</taxon>
        <taxon>Bacteroidota</taxon>
        <taxon>Chitinophagia</taxon>
        <taxon>Chitinophagales</taxon>
        <taxon>Chitinophagaceae</taxon>
        <taxon>Niabella</taxon>
    </lineage>
</organism>
<name>A0ABS9SHL2_9BACT</name>
<dbReference type="Pfam" id="PF10054">
    <property type="entry name" value="DUF2291"/>
    <property type="match status" value="1"/>
</dbReference>
<dbReference type="Gene3D" id="2.40.50.420">
    <property type="entry name" value="Envelope glycoprotein gp160, DUF2291, alpha/beta domain"/>
    <property type="match status" value="1"/>
</dbReference>
<dbReference type="SUPFAM" id="SSF141318">
    <property type="entry name" value="TM0957-like"/>
    <property type="match status" value="1"/>
</dbReference>
<keyword evidence="2" id="KW-1185">Reference proteome</keyword>
<dbReference type="Gene3D" id="1.10.10.1260">
    <property type="entry name" value="Envelope glycoprotein gp160, DUF2291, helical domain"/>
    <property type="match status" value="1"/>
</dbReference>
<gene>
    <name evidence="1" type="ORF">MKP09_07730</name>
</gene>
<dbReference type="EMBL" id="JAKWBL010000001">
    <property type="protein sequence ID" value="MCH5597801.1"/>
    <property type="molecule type" value="Genomic_DNA"/>
</dbReference>
<accession>A0ABS9SHL2</accession>
<dbReference type="RefSeq" id="WP_240827163.1">
    <property type="nucleotide sequence ID" value="NZ_JAKWBL010000001.1"/>
</dbReference>